<evidence type="ECO:0000256" key="7">
    <source>
        <dbReference type="ARBA" id="ARBA00022989"/>
    </source>
</evidence>
<evidence type="ECO:0000256" key="9">
    <source>
        <dbReference type="ARBA" id="ARBA00023136"/>
    </source>
</evidence>
<evidence type="ECO:0000256" key="2">
    <source>
        <dbReference type="ARBA" id="ARBA00008661"/>
    </source>
</evidence>
<dbReference type="Gene3D" id="3.90.550.50">
    <property type="match status" value="1"/>
</dbReference>
<keyword evidence="3 10" id="KW-0328">Glycosyltransferase</keyword>
<keyword evidence="4" id="KW-0808">Transferase</keyword>
<dbReference type="PANTHER" id="PTHR11214">
    <property type="entry name" value="BETA-1,3-N-ACETYLGLUCOSAMINYLTRANSFERASE"/>
    <property type="match status" value="1"/>
</dbReference>
<evidence type="ECO:0000256" key="5">
    <source>
        <dbReference type="ARBA" id="ARBA00022692"/>
    </source>
</evidence>
<dbReference type="EC" id="2.4.1.-" evidence="10"/>
<organism evidence="11 12">
    <name type="scientific">Tigriopus californicus</name>
    <name type="common">Marine copepod</name>
    <dbReference type="NCBI Taxonomy" id="6832"/>
    <lineage>
        <taxon>Eukaryota</taxon>
        <taxon>Metazoa</taxon>
        <taxon>Ecdysozoa</taxon>
        <taxon>Arthropoda</taxon>
        <taxon>Crustacea</taxon>
        <taxon>Multicrustacea</taxon>
        <taxon>Hexanauplia</taxon>
        <taxon>Copepoda</taxon>
        <taxon>Harpacticoida</taxon>
        <taxon>Harpacticidae</taxon>
        <taxon>Tigriopus</taxon>
    </lineage>
</organism>
<dbReference type="GO" id="GO:0016758">
    <property type="term" value="F:hexosyltransferase activity"/>
    <property type="evidence" value="ECO:0007669"/>
    <property type="project" value="InterPro"/>
</dbReference>
<dbReference type="Proteomes" id="UP000318571">
    <property type="component" value="Chromosome 6"/>
</dbReference>
<dbReference type="InterPro" id="IPR002659">
    <property type="entry name" value="Glyco_trans_31"/>
</dbReference>
<keyword evidence="9 10" id="KW-0472">Membrane</keyword>
<dbReference type="GO" id="GO:0000139">
    <property type="term" value="C:Golgi membrane"/>
    <property type="evidence" value="ECO:0007669"/>
    <property type="project" value="UniProtKB-SubCell"/>
</dbReference>
<keyword evidence="6 10" id="KW-0735">Signal-anchor</keyword>
<comment type="subcellular location">
    <subcellularLocation>
        <location evidence="1 10">Golgi apparatus membrane</location>
        <topology evidence="1 10">Single-pass type II membrane protein</topology>
    </subcellularLocation>
</comment>
<dbReference type="Pfam" id="PF01762">
    <property type="entry name" value="Galactosyl_T"/>
    <property type="match status" value="1"/>
</dbReference>
<evidence type="ECO:0000256" key="10">
    <source>
        <dbReference type="RuleBase" id="RU363063"/>
    </source>
</evidence>
<keyword evidence="7 10" id="KW-1133">Transmembrane helix</keyword>
<feature type="transmembrane region" description="Helical" evidence="10">
    <location>
        <begin position="27"/>
        <end position="48"/>
    </location>
</feature>
<evidence type="ECO:0000313" key="11">
    <source>
        <dbReference type="EMBL" id="TRY79588.1"/>
    </source>
</evidence>
<protein>
    <recommendedName>
        <fullName evidence="10">Hexosyltransferase</fullName>
        <ecNumber evidence="10">2.4.1.-</ecNumber>
    </recommendedName>
</protein>
<comment type="similarity">
    <text evidence="2 10">Belongs to the glycosyltransferase 31 family.</text>
</comment>
<proteinExistence type="inferred from homology"/>
<dbReference type="EMBL" id="VCGU01000002">
    <property type="protein sequence ID" value="TRY79588.1"/>
    <property type="molecule type" value="Genomic_DNA"/>
</dbReference>
<keyword evidence="8 10" id="KW-0333">Golgi apparatus</keyword>
<evidence type="ECO:0000256" key="1">
    <source>
        <dbReference type="ARBA" id="ARBA00004323"/>
    </source>
</evidence>
<dbReference type="AlphaFoldDB" id="A0A553PPH9"/>
<keyword evidence="5 10" id="KW-0812">Transmembrane</keyword>
<reference evidence="11 12" key="1">
    <citation type="journal article" date="2018" name="Nat. Ecol. Evol.">
        <title>Genomic signatures of mitonuclear coevolution across populations of Tigriopus californicus.</title>
        <authorList>
            <person name="Barreto F.S."/>
            <person name="Watson E.T."/>
            <person name="Lima T.G."/>
            <person name="Willett C.S."/>
            <person name="Edmands S."/>
            <person name="Li W."/>
            <person name="Burton R.S."/>
        </authorList>
    </citation>
    <scope>NUCLEOTIDE SEQUENCE [LARGE SCALE GENOMIC DNA]</scope>
    <source>
        <strain evidence="11 12">San Diego</strain>
    </source>
</reference>
<keyword evidence="12" id="KW-1185">Reference proteome</keyword>
<dbReference type="GO" id="GO:0006493">
    <property type="term" value="P:protein O-linked glycosylation"/>
    <property type="evidence" value="ECO:0007669"/>
    <property type="project" value="TreeGrafter"/>
</dbReference>
<sequence length="472" mass="54259">MKLFLILHWSFFFLAMRIRKWRKMFQVIVPLLIIVALTMNLIFTFNALNREVQPTGSMNDPNIPSKTIKGSESKSDEKVLNVNHHSLREAIMSQVGQEVVKVAAKSLSARTVKYVHFTYGDPKAYQGPIVDGWPPGKERNLPRYLNGKERPFLIQPNEGRNVSGDVLFMIHSSPEKMSMRDGVRKTWFFYQSFWKTRMTALFIVGLHKDPSINQRVRDEAETYGDIVQANFDDHYNNLTIKSLFCFKYAIETKWIKPPEFLFKVDDDSFVNVAHLEELLNKLGSNPKKLLIGHLLPNNPLPKLVLPAEKDNNFTKKWVSPSYMFNGPVYPPFVSGSGYFMSMDAVHCIYNEVLKLPFFHLEDVLITGFGAQNCNITLTDSNQFFAGPPLVSDIVSDDIMVHYTNSYTKNILLKMALFDFLQAKYNALIAQLGSKTDEKPWNLPSNYYFNTTMFQEEYVGRIPKAELEAKKKT</sequence>
<accession>A0A553PPH9</accession>
<evidence type="ECO:0000256" key="8">
    <source>
        <dbReference type="ARBA" id="ARBA00023034"/>
    </source>
</evidence>
<comment type="caution">
    <text evidence="11">The sequence shown here is derived from an EMBL/GenBank/DDBJ whole genome shotgun (WGS) entry which is preliminary data.</text>
</comment>
<dbReference type="STRING" id="6832.A0A553PPH9"/>
<evidence type="ECO:0000256" key="4">
    <source>
        <dbReference type="ARBA" id="ARBA00022679"/>
    </source>
</evidence>
<dbReference type="PANTHER" id="PTHR11214:SF314">
    <property type="entry name" value="HEXOSYLTRANSFERASE"/>
    <property type="match status" value="1"/>
</dbReference>
<dbReference type="OMA" id="FLAMRIR"/>
<gene>
    <name evidence="11" type="ORF">TCAL_11738</name>
</gene>
<evidence type="ECO:0000313" key="12">
    <source>
        <dbReference type="Proteomes" id="UP000318571"/>
    </source>
</evidence>
<evidence type="ECO:0000256" key="6">
    <source>
        <dbReference type="ARBA" id="ARBA00022968"/>
    </source>
</evidence>
<name>A0A553PPH9_TIGCA</name>
<evidence type="ECO:0000256" key="3">
    <source>
        <dbReference type="ARBA" id="ARBA00022676"/>
    </source>
</evidence>